<evidence type="ECO:0000256" key="2">
    <source>
        <dbReference type="ARBA" id="ARBA00022723"/>
    </source>
</evidence>
<sequence>MIAYRATLDVSRALVSHLSGLLKAERRRRGTRKGTRRCSTWWQAVFSLAWFRTGGHIPTLGRGFGLSRSTAYRYLDVHDVTAARLLVLDTLRPFLKHMPVLADAAYEGAGRGIHTPVKHLGGGVELDVDIRARNVLLRGLRCLGERGFALLDRRWRALRHISLSPGRVGDIVRAALVLVHFEHSRIT</sequence>
<gene>
    <name evidence="4" type="ORF">Ssi02_57930</name>
</gene>
<feature type="domain" description="DDE Tnp4" evidence="3">
    <location>
        <begin position="89"/>
        <end position="179"/>
    </location>
</feature>
<accession>A0A919RLT9</accession>
<dbReference type="InterPro" id="IPR027806">
    <property type="entry name" value="HARBI1_dom"/>
</dbReference>
<evidence type="ECO:0000259" key="3">
    <source>
        <dbReference type="Pfam" id="PF13359"/>
    </source>
</evidence>
<protein>
    <recommendedName>
        <fullName evidence="3">DDE Tnp4 domain-containing protein</fullName>
    </recommendedName>
</protein>
<evidence type="ECO:0000313" key="4">
    <source>
        <dbReference type="EMBL" id="GII95562.1"/>
    </source>
</evidence>
<comment type="cofactor">
    <cofactor evidence="1">
        <name>a divalent metal cation</name>
        <dbReference type="ChEBI" id="CHEBI:60240"/>
    </cofactor>
</comment>
<comment type="caution">
    <text evidence="4">The sequence shown here is derived from an EMBL/GenBank/DDBJ whole genome shotgun (WGS) entry which is preliminary data.</text>
</comment>
<dbReference type="AlphaFoldDB" id="A0A919RLT9"/>
<dbReference type="RefSeq" id="WP_204030611.1">
    <property type="nucleotide sequence ID" value="NZ_BOOW01000036.1"/>
</dbReference>
<evidence type="ECO:0000313" key="5">
    <source>
        <dbReference type="Proteomes" id="UP000606172"/>
    </source>
</evidence>
<dbReference type="Pfam" id="PF13359">
    <property type="entry name" value="DDE_Tnp_4"/>
    <property type="match status" value="1"/>
</dbReference>
<reference evidence="4" key="1">
    <citation type="submission" date="2021-01" db="EMBL/GenBank/DDBJ databases">
        <title>Whole genome shotgun sequence of Sinosporangium siamense NBRC 109515.</title>
        <authorList>
            <person name="Komaki H."/>
            <person name="Tamura T."/>
        </authorList>
    </citation>
    <scope>NUCLEOTIDE SEQUENCE</scope>
    <source>
        <strain evidence="4">NBRC 109515</strain>
    </source>
</reference>
<keyword evidence="2" id="KW-0479">Metal-binding</keyword>
<keyword evidence="5" id="KW-1185">Reference proteome</keyword>
<dbReference type="Proteomes" id="UP000606172">
    <property type="component" value="Unassembled WGS sequence"/>
</dbReference>
<dbReference type="EMBL" id="BOOW01000036">
    <property type="protein sequence ID" value="GII95562.1"/>
    <property type="molecule type" value="Genomic_DNA"/>
</dbReference>
<proteinExistence type="predicted"/>
<dbReference type="GO" id="GO:0046872">
    <property type="term" value="F:metal ion binding"/>
    <property type="evidence" value="ECO:0007669"/>
    <property type="project" value="UniProtKB-KW"/>
</dbReference>
<organism evidence="4 5">
    <name type="scientific">Sinosporangium siamense</name>
    <dbReference type="NCBI Taxonomy" id="1367973"/>
    <lineage>
        <taxon>Bacteria</taxon>
        <taxon>Bacillati</taxon>
        <taxon>Actinomycetota</taxon>
        <taxon>Actinomycetes</taxon>
        <taxon>Streptosporangiales</taxon>
        <taxon>Streptosporangiaceae</taxon>
        <taxon>Sinosporangium</taxon>
    </lineage>
</organism>
<evidence type="ECO:0000256" key="1">
    <source>
        <dbReference type="ARBA" id="ARBA00001968"/>
    </source>
</evidence>
<name>A0A919RLT9_9ACTN</name>